<dbReference type="EMBL" id="JN885991">
    <property type="protein sequence ID" value="AEX61535.1"/>
    <property type="molecule type" value="Genomic_DNA"/>
</dbReference>
<accession>H2EAW2</accession>
<name>H2EAW2_9VIRU</name>
<organism evidence="1">
    <name type="scientific">Megavirus courdo7</name>
    <dbReference type="NCBI Taxonomy" id="1128135"/>
    <lineage>
        <taxon>Viruses</taxon>
        <taxon>Varidnaviria</taxon>
        <taxon>Bamfordvirae</taxon>
        <taxon>Nucleocytoviricota</taxon>
        <taxon>Megaviricetes</taxon>
        <taxon>Imitervirales</taxon>
        <taxon>Mimiviridae</taxon>
        <taxon>Megamimivirinae</taxon>
        <taxon>Megavirus</taxon>
    </lineage>
</organism>
<proteinExistence type="predicted"/>
<gene>
    <name evidence="1" type="ORF">c7_L472</name>
</gene>
<sequence>MNDIIKIDLLLLYRVDNKSTGLKHYYLKIQ</sequence>
<evidence type="ECO:0000313" key="1">
    <source>
        <dbReference type="EMBL" id="AEX61535.1"/>
    </source>
</evidence>
<reference evidence="1" key="1">
    <citation type="submission" date="2011-10" db="EMBL/GenBank/DDBJ databases">
        <title>Provirophages and transpovirons: unique mobilome of giant viruses.</title>
        <authorList>
            <person name="Desnues C."/>
            <person name="LaScola B."/>
            <person name="Yutin N."/>
            <person name="Fournous G."/>
            <person name="Koonin E."/>
            <person name="Raoult D."/>
        </authorList>
    </citation>
    <scope>NUCLEOTIDE SEQUENCE</scope>
    <source>
        <strain evidence="1">Mv13-c7</strain>
    </source>
</reference>
<protein>
    <submittedName>
        <fullName evidence="1">Uncharacterized protein</fullName>
    </submittedName>
</protein>